<proteinExistence type="predicted"/>
<evidence type="ECO:0000313" key="1">
    <source>
        <dbReference type="EMBL" id="CAB4541200.1"/>
    </source>
</evidence>
<organism evidence="1">
    <name type="scientific">freshwater metagenome</name>
    <dbReference type="NCBI Taxonomy" id="449393"/>
    <lineage>
        <taxon>unclassified sequences</taxon>
        <taxon>metagenomes</taxon>
        <taxon>ecological metagenomes</taxon>
    </lineage>
</organism>
<accession>A0A6J6BPV9</accession>
<protein>
    <submittedName>
        <fullName evidence="1">Unannotated protein</fullName>
    </submittedName>
</protein>
<gene>
    <name evidence="1" type="ORF">UFOPK1410_00708</name>
</gene>
<dbReference type="EMBL" id="CAEZSH010000081">
    <property type="protein sequence ID" value="CAB4541200.1"/>
    <property type="molecule type" value="Genomic_DNA"/>
</dbReference>
<reference evidence="1" key="1">
    <citation type="submission" date="2020-05" db="EMBL/GenBank/DDBJ databases">
        <authorList>
            <person name="Chiriac C."/>
            <person name="Salcher M."/>
            <person name="Ghai R."/>
            <person name="Kavagutti S V."/>
        </authorList>
    </citation>
    <scope>NUCLEOTIDE SEQUENCE</scope>
</reference>
<dbReference type="AlphaFoldDB" id="A0A6J6BPV9"/>
<name>A0A6J6BPV9_9ZZZZ</name>
<sequence length="57" mass="6035">MVPALSPSRVTNQVPLTPLVIWYSVAVAEEELADSKVASFTSEAVGAHTRKVVAVLV</sequence>